<evidence type="ECO:0000313" key="2">
    <source>
        <dbReference type="Proteomes" id="UP000276133"/>
    </source>
</evidence>
<protein>
    <submittedName>
        <fullName evidence="1">Uncharacterized protein</fullName>
    </submittedName>
</protein>
<sequence>MLEKTKPTNLIDSKKKTQPEVCEEFKIPVGTMSVNGNGFRNGFILKPVLSKPFYQAFIQEILIKNINSNPNFQFFFISRINLMYTKITILNFPFDVHEYIASIDGLTFHVNLQKV</sequence>
<organism evidence="1 2">
    <name type="scientific">Brachionus plicatilis</name>
    <name type="common">Marine rotifer</name>
    <name type="synonym">Brachionus muelleri</name>
    <dbReference type="NCBI Taxonomy" id="10195"/>
    <lineage>
        <taxon>Eukaryota</taxon>
        <taxon>Metazoa</taxon>
        <taxon>Spiralia</taxon>
        <taxon>Gnathifera</taxon>
        <taxon>Rotifera</taxon>
        <taxon>Eurotatoria</taxon>
        <taxon>Monogononta</taxon>
        <taxon>Pseudotrocha</taxon>
        <taxon>Ploima</taxon>
        <taxon>Brachionidae</taxon>
        <taxon>Brachionus</taxon>
    </lineage>
</organism>
<name>A0A3M7RA38_BRAPC</name>
<gene>
    <name evidence="1" type="ORF">BpHYR1_035596</name>
</gene>
<keyword evidence="2" id="KW-1185">Reference proteome</keyword>
<evidence type="ECO:0000313" key="1">
    <source>
        <dbReference type="EMBL" id="RNA20274.1"/>
    </source>
</evidence>
<reference evidence="1 2" key="1">
    <citation type="journal article" date="2018" name="Sci. Rep.">
        <title>Genomic signatures of local adaptation to the degree of environmental predictability in rotifers.</title>
        <authorList>
            <person name="Franch-Gras L."/>
            <person name="Hahn C."/>
            <person name="Garcia-Roger E.M."/>
            <person name="Carmona M.J."/>
            <person name="Serra M."/>
            <person name="Gomez A."/>
        </authorList>
    </citation>
    <scope>NUCLEOTIDE SEQUENCE [LARGE SCALE GENOMIC DNA]</scope>
    <source>
        <strain evidence="1">HYR1</strain>
    </source>
</reference>
<dbReference type="EMBL" id="REGN01003885">
    <property type="protein sequence ID" value="RNA20274.1"/>
    <property type="molecule type" value="Genomic_DNA"/>
</dbReference>
<dbReference type="AlphaFoldDB" id="A0A3M7RA38"/>
<dbReference type="Proteomes" id="UP000276133">
    <property type="component" value="Unassembled WGS sequence"/>
</dbReference>
<accession>A0A3M7RA38</accession>
<proteinExistence type="predicted"/>
<comment type="caution">
    <text evidence="1">The sequence shown here is derived from an EMBL/GenBank/DDBJ whole genome shotgun (WGS) entry which is preliminary data.</text>
</comment>